<feature type="region of interest" description="Disordered" evidence="4">
    <location>
        <begin position="1"/>
        <end position="111"/>
    </location>
</feature>
<dbReference type="Gene3D" id="3.90.1030.10">
    <property type="entry name" value="Ribosomal protein L17"/>
    <property type="match status" value="1"/>
</dbReference>
<feature type="region of interest" description="Disordered" evidence="4">
    <location>
        <begin position="136"/>
        <end position="156"/>
    </location>
</feature>
<organism evidence="5 6">
    <name type="scientific">Prorocentrum cordatum</name>
    <dbReference type="NCBI Taxonomy" id="2364126"/>
    <lineage>
        <taxon>Eukaryota</taxon>
        <taxon>Sar</taxon>
        <taxon>Alveolata</taxon>
        <taxon>Dinophyceae</taxon>
        <taxon>Prorocentrales</taxon>
        <taxon>Prorocentraceae</taxon>
        <taxon>Prorocentrum</taxon>
    </lineage>
</organism>
<evidence type="ECO:0000313" key="6">
    <source>
        <dbReference type="Proteomes" id="UP001189429"/>
    </source>
</evidence>
<name>A0ABN9QB87_9DINO</name>
<sequence>SPYGNPRQLSPSRSGRKPPAARRKSDGPRRVPGGAHSGDRRAGVPSPSCPVAASGGGVRSGRWPPGPARLGRLGRGRLRRGPRGAVPGLWRRRRAGRPRRGPRAHGDGLLQEDGRLWQEGLCGHLRPAVQRAEDRLHHHAGPPPGQAEERRAAHRPEAQRRLLRQAQGYHEVPDDRGGQHGRIKTTYARALGVQSFIDRMIVLAKRGDDLSRREAEEWMVDSSLVENLFKLAPERYGDKGKDFTQVTRTMGKRGAEMAYIELV</sequence>
<accession>A0ABN9QB87</accession>
<evidence type="ECO:0008006" key="7">
    <source>
        <dbReference type="Google" id="ProtNLM"/>
    </source>
</evidence>
<dbReference type="Pfam" id="PF01196">
    <property type="entry name" value="Ribosomal_L17"/>
    <property type="match status" value="1"/>
</dbReference>
<feature type="compositionally biased region" description="Basic and acidic residues" evidence="4">
    <location>
        <begin position="147"/>
        <end position="156"/>
    </location>
</feature>
<evidence type="ECO:0000256" key="3">
    <source>
        <dbReference type="ARBA" id="ARBA00023274"/>
    </source>
</evidence>
<dbReference type="Proteomes" id="UP001189429">
    <property type="component" value="Unassembled WGS sequence"/>
</dbReference>
<evidence type="ECO:0000256" key="1">
    <source>
        <dbReference type="ARBA" id="ARBA00008777"/>
    </source>
</evidence>
<dbReference type="EMBL" id="CAUYUJ010002679">
    <property type="protein sequence ID" value="CAK0801879.1"/>
    <property type="molecule type" value="Genomic_DNA"/>
</dbReference>
<feature type="non-terminal residue" evidence="5">
    <location>
        <position position="1"/>
    </location>
</feature>
<dbReference type="InterPro" id="IPR000456">
    <property type="entry name" value="Ribosomal_bL17"/>
</dbReference>
<proteinExistence type="inferred from homology"/>
<comment type="caution">
    <text evidence="5">The sequence shown here is derived from an EMBL/GenBank/DDBJ whole genome shotgun (WGS) entry which is preliminary data.</text>
</comment>
<reference evidence="5" key="1">
    <citation type="submission" date="2023-10" db="EMBL/GenBank/DDBJ databases">
        <authorList>
            <person name="Chen Y."/>
            <person name="Shah S."/>
            <person name="Dougan E. K."/>
            <person name="Thang M."/>
            <person name="Chan C."/>
        </authorList>
    </citation>
    <scope>NUCLEOTIDE SEQUENCE [LARGE SCALE GENOMIC DNA]</scope>
</reference>
<dbReference type="InterPro" id="IPR036373">
    <property type="entry name" value="Ribosomal_bL17_sf"/>
</dbReference>
<keyword evidence="2" id="KW-0689">Ribosomal protein</keyword>
<keyword evidence="6" id="KW-1185">Reference proteome</keyword>
<feature type="compositionally biased region" description="Basic residues" evidence="4">
    <location>
        <begin position="72"/>
        <end position="82"/>
    </location>
</feature>
<protein>
    <recommendedName>
        <fullName evidence="7">50S ribosomal protein L17</fullName>
    </recommendedName>
</protein>
<keyword evidence="3" id="KW-0687">Ribonucleoprotein</keyword>
<feature type="compositionally biased region" description="Basic residues" evidence="4">
    <location>
        <begin position="90"/>
        <end position="103"/>
    </location>
</feature>
<evidence type="ECO:0000256" key="4">
    <source>
        <dbReference type="SAM" id="MobiDB-lite"/>
    </source>
</evidence>
<evidence type="ECO:0000313" key="5">
    <source>
        <dbReference type="EMBL" id="CAK0801879.1"/>
    </source>
</evidence>
<comment type="similarity">
    <text evidence="1">Belongs to the bacterial ribosomal protein bL17 family.</text>
</comment>
<evidence type="ECO:0000256" key="2">
    <source>
        <dbReference type="ARBA" id="ARBA00022980"/>
    </source>
</evidence>
<dbReference type="PANTHER" id="PTHR14413:SF16">
    <property type="entry name" value="LARGE RIBOSOMAL SUBUNIT PROTEIN BL17M"/>
    <property type="match status" value="1"/>
</dbReference>
<dbReference type="SUPFAM" id="SSF64263">
    <property type="entry name" value="Prokaryotic ribosomal protein L17"/>
    <property type="match status" value="1"/>
</dbReference>
<gene>
    <name evidence="5" type="ORF">PCOR1329_LOCUS9590</name>
</gene>
<dbReference type="PANTHER" id="PTHR14413">
    <property type="entry name" value="RIBOSOMAL PROTEIN L17"/>
    <property type="match status" value="1"/>
</dbReference>